<protein>
    <submittedName>
        <fullName evidence="1">Uncharacterized protein</fullName>
    </submittedName>
</protein>
<organism evidence="1 2">
    <name type="scientific">Tetranychus urticae</name>
    <name type="common">Two-spotted spider mite</name>
    <dbReference type="NCBI Taxonomy" id="32264"/>
    <lineage>
        <taxon>Eukaryota</taxon>
        <taxon>Metazoa</taxon>
        <taxon>Ecdysozoa</taxon>
        <taxon>Arthropoda</taxon>
        <taxon>Chelicerata</taxon>
        <taxon>Arachnida</taxon>
        <taxon>Acari</taxon>
        <taxon>Acariformes</taxon>
        <taxon>Trombidiformes</taxon>
        <taxon>Prostigmata</taxon>
        <taxon>Eleutherengona</taxon>
        <taxon>Raphignathae</taxon>
        <taxon>Tetranychoidea</taxon>
        <taxon>Tetranychidae</taxon>
        <taxon>Tetranychus</taxon>
    </lineage>
</organism>
<name>T1JSR0_TETUR</name>
<reference evidence="1" key="2">
    <citation type="submission" date="2015-06" db="UniProtKB">
        <authorList>
            <consortium name="EnsemblMetazoa"/>
        </authorList>
    </citation>
    <scope>IDENTIFICATION</scope>
</reference>
<evidence type="ECO:0000313" key="2">
    <source>
        <dbReference type="Proteomes" id="UP000015104"/>
    </source>
</evidence>
<dbReference type="HOGENOM" id="CLU_3320596_0_0_1"/>
<dbReference type="Proteomes" id="UP000015104">
    <property type="component" value="Unassembled WGS sequence"/>
</dbReference>
<dbReference type="EnsemblMetazoa" id="tetur01g11420.1">
    <property type="protein sequence ID" value="tetur01g11420.1"/>
    <property type="gene ID" value="tetur01g11420"/>
</dbReference>
<accession>T1JSR0</accession>
<dbReference type="EMBL" id="CAEY01000466">
    <property type="status" value="NOT_ANNOTATED_CDS"/>
    <property type="molecule type" value="Genomic_DNA"/>
</dbReference>
<dbReference type="AlphaFoldDB" id="T1JSR0"/>
<keyword evidence="2" id="KW-1185">Reference proteome</keyword>
<evidence type="ECO:0000313" key="1">
    <source>
        <dbReference type="EnsemblMetazoa" id="tetur01g11420.1"/>
    </source>
</evidence>
<sequence>MFGLNASKCEIITKVDLLQSQWQAVNVLFFIHICYKYYT</sequence>
<proteinExistence type="predicted"/>
<reference evidence="2" key="1">
    <citation type="submission" date="2011-08" db="EMBL/GenBank/DDBJ databases">
        <authorList>
            <person name="Rombauts S."/>
        </authorList>
    </citation>
    <scope>NUCLEOTIDE SEQUENCE</scope>
    <source>
        <strain evidence="2">London</strain>
    </source>
</reference>